<dbReference type="CDD" id="cd01836">
    <property type="entry name" value="FeeA_FeeB_like"/>
    <property type="match status" value="1"/>
</dbReference>
<sequence>MFLKAATIALIPALIIQGKKVKKNTPRLPEPEGLRDGTKGQGKKLSILILGDSAAAGVGVEVQEDALLGGVLSELQNDYEITWKLHAKSGDGTSQIIRATEELPNQQYDIVLTSVGVNDVTKLMSADVWIKKQEKLYKLIQNKFQPSLIIAAGVPPMNLFPALPNPLGWLFGQYSKKMNEALSKFVEKTSNLEWIEYDIVKYQHLNLPMAYDGFHPSKEIYQIWAKEVADKVRKSF</sequence>
<protein>
    <submittedName>
        <fullName evidence="2">SGNH/GDSL hydrolase family protein</fullName>
    </submittedName>
</protein>
<dbReference type="EMBL" id="WLYL01000001">
    <property type="protein sequence ID" value="MTD09986.1"/>
    <property type="molecule type" value="Genomic_DNA"/>
</dbReference>
<dbReference type="Pfam" id="PF13472">
    <property type="entry name" value="Lipase_GDSL_2"/>
    <property type="match status" value="1"/>
</dbReference>
<evidence type="ECO:0000313" key="2">
    <source>
        <dbReference type="EMBL" id="MTD09986.1"/>
    </source>
</evidence>
<dbReference type="InterPro" id="IPR036514">
    <property type="entry name" value="SGNH_hydro_sf"/>
</dbReference>
<comment type="caution">
    <text evidence="2">The sequence shown here is derived from an EMBL/GenBank/DDBJ whole genome shotgun (WGS) entry which is preliminary data.</text>
</comment>
<organism evidence="2 3">
    <name type="scientific">Acinetobacter faecalis</name>
    <dbReference type="NCBI Taxonomy" id="2665161"/>
    <lineage>
        <taxon>Bacteria</taxon>
        <taxon>Pseudomonadati</taxon>
        <taxon>Pseudomonadota</taxon>
        <taxon>Gammaproteobacteria</taxon>
        <taxon>Moraxellales</taxon>
        <taxon>Moraxellaceae</taxon>
        <taxon>Acinetobacter</taxon>
    </lineage>
</organism>
<dbReference type="SUPFAM" id="SSF52266">
    <property type="entry name" value="SGNH hydrolase"/>
    <property type="match status" value="1"/>
</dbReference>
<dbReference type="Gene3D" id="3.40.50.1110">
    <property type="entry name" value="SGNH hydrolase"/>
    <property type="match status" value="1"/>
</dbReference>
<evidence type="ECO:0000259" key="1">
    <source>
        <dbReference type="Pfam" id="PF13472"/>
    </source>
</evidence>
<proteinExistence type="predicted"/>
<dbReference type="AlphaFoldDB" id="A0A6L6GC03"/>
<name>A0A6L6GC03_9GAMM</name>
<dbReference type="InterPro" id="IPR013830">
    <property type="entry name" value="SGNH_hydro"/>
</dbReference>
<accession>A0A6L6GC03</accession>
<feature type="domain" description="SGNH hydrolase-type esterase" evidence="1">
    <location>
        <begin position="49"/>
        <end position="223"/>
    </location>
</feature>
<reference evidence="2 3" key="1">
    <citation type="submission" date="2019-11" db="EMBL/GenBank/DDBJ databases">
        <authorList>
            <person name="An D."/>
        </authorList>
    </citation>
    <scope>NUCLEOTIDE SEQUENCE [LARGE SCALE GENOMIC DNA]</scope>
    <source>
        <strain evidence="2 3">YIM 103518</strain>
    </source>
</reference>
<keyword evidence="2" id="KW-0378">Hydrolase</keyword>
<dbReference type="Proteomes" id="UP000473854">
    <property type="component" value="Unassembled WGS sequence"/>
</dbReference>
<dbReference type="RefSeq" id="WP_154771659.1">
    <property type="nucleotide sequence ID" value="NZ_JAXHPE010000001.1"/>
</dbReference>
<dbReference type="GO" id="GO:0016788">
    <property type="term" value="F:hydrolase activity, acting on ester bonds"/>
    <property type="evidence" value="ECO:0007669"/>
    <property type="project" value="UniProtKB-ARBA"/>
</dbReference>
<gene>
    <name evidence="2" type="ORF">GIX10_00750</name>
</gene>
<evidence type="ECO:0000313" key="3">
    <source>
        <dbReference type="Proteomes" id="UP000473854"/>
    </source>
</evidence>